<dbReference type="Proteomes" id="UP001140562">
    <property type="component" value="Unassembled WGS sequence"/>
</dbReference>
<protein>
    <submittedName>
        <fullName evidence="2">Uncharacterized protein</fullName>
    </submittedName>
</protein>
<accession>A0A9W9C319</accession>
<sequence length="318" mass="36050">MGFFVHQSLIDPRSELIARTLRDLPLEPKYHKISLSDCEPEAVSQHIKLLYVCIPCVQACLISDHSQTDKLPRKSSNTDVGTATDKYLTLAKLYALAETLIDKVTKKAILDELHARCLEQDDKGMHDQPSLLTIQTIYSGTKDESRARAWLVDLYTNGIGNETPLNLFPIAKDFPQPFLADLVTRTITFCPLPTQLHLMRNEVKDAKAQAQAHLNVKLQLGDHFAKKEEQLGKKLAETEERYKGACRDISTMQSARDQAQRAKAALEENLKKTREDKATLVEDLNEARAEVDMLKRRPVNTLTTSAWDRPAQDLYRNR</sequence>
<keyword evidence="3" id="KW-1185">Reference proteome</keyword>
<dbReference type="PANTHER" id="PTHR47843:SF2">
    <property type="entry name" value="BTB DOMAIN-CONTAINING PROTEIN"/>
    <property type="match status" value="1"/>
</dbReference>
<gene>
    <name evidence="2" type="ORF">N0V87_001590</name>
</gene>
<evidence type="ECO:0000313" key="3">
    <source>
        <dbReference type="Proteomes" id="UP001140562"/>
    </source>
</evidence>
<keyword evidence="1" id="KW-0175">Coiled coil</keyword>
<dbReference type="PANTHER" id="PTHR47843">
    <property type="entry name" value="BTB DOMAIN-CONTAINING PROTEIN-RELATED"/>
    <property type="match status" value="1"/>
</dbReference>
<reference evidence="2" key="1">
    <citation type="submission" date="2022-10" db="EMBL/GenBank/DDBJ databases">
        <title>Tapping the CABI collections for fungal endophytes: first genome assemblies for Collariella, Neodidymelliopsis, Ascochyta clinopodiicola, Didymella pomorum, Didymosphaeria variabile, Neocosmospora piperis and Neocucurbitaria cava.</title>
        <authorList>
            <person name="Hill R."/>
        </authorList>
    </citation>
    <scope>NUCLEOTIDE SEQUENCE</scope>
    <source>
        <strain evidence="2">IMI 360193</strain>
    </source>
</reference>
<evidence type="ECO:0000313" key="2">
    <source>
        <dbReference type="EMBL" id="KAJ4341575.1"/>
    </source>
</evidence>
<organism evidence="2 3">
    <name type="scientific">Didymella glomerata</name>
    <dbReference type="NCBI Taxonomy" id="749621"/>
    <lineage>
        <taxon>Eukaryota</taxon>
        <taxon>Fungi</taxon>
        <taxon>Dikarya</taxon>
        <taxon>Ascomycota</taxon>
        <taxon>Pezizomycotina</taxon>
        <taxon>Dothideomycetes</taxon>
        <taxon>Pleosporomycetidae</taxon>
        <taxon>Pleosporales</taxon>
        <taxon>Pleosporineae</taxon>
        <taxon>Didymellaceae</taxon>
        <taxon>Didymella</taxon>
    </lineage>
</organism>
<feature type="coiled-coil region" evidence="1">
    <location>
        <begin position="249"/>
        <end position="297"/>
    </location>
</feature>
<name>A0A9W9C319_9PLEO</name>
<proteinExistence type="predicted"/>
<comment type="caution">
    <text evidence="2">The sequence shown here is derived from an EMBL/GenBank/DDBJ whole genome shotgun (WGS) entry which is preliminary data.</text>
</comment>
<dbReference type="OrthoDB" id="1022638at2759"/>
<dbReference type="EMBL" id="JAPEUV010000010">
    <property type="protein sequence ID" value="KAJ4341575.1"/>
    <property type="molecule type" value="Genomic_DNA"/>
</dbReference>
<evidence type="ECO:0000256" key="1">
    <source>
        <dbReference type="SAM" id="Coils"/>
    </source>
</evidence>
<dbReference type="AlphaFoldDB" id="A0A9W9C319"/>